<evidence type="ECO:0000256" key="1">
    <source>
        <dbReference type="ARBA" id="ARBA00012493"/>
    </source>
</evidence>
<evidence type="ECO:0000259" key="10">
    <source>
        <dbReference type="PROSITE" id="PS50994"/>
    </source>
</evidence>
<dbReference type="GO" id="GO:0003676">
    <property type="term" value="F:nucleic acid binding"/>
    <property type="evidence" value="ECO:0007669"/>
    <property type="project" value="InterPro"/>
</dbReference>
<dbReference type="InterPro" id="IPR054465">
    <property type="entry name" value="Integrase_p58-like_C"/>
</dbReference>
<protein>
    <recommendedName>
        <fullName evidence="1">RNA-directed DNA polymerase</fullName>
        <ecNumber evidence="1">2.7.7.49</ecNumber>
    </recommendedName>
</protein>
<keyword evidence="5" id="KW-0255">Endonuclease</keyword>
<name>A0A6G0W959_9STRA</name>
<dbReference type="VEuPathDB" id="FungiDB:AeMF1_021670"/>
<dbReference type="FunFam" id="3.30.70.270:FF:000020">
    <property type="entry name" value="Transposon Tf2-6 polyprotein-like Protein"/>
    <property type="match status" value="1"/>
</dbReference>
<keyword evidence="2" id="KW-0808">Transferase</keyword>
<dbReference type="Pfam" id="PF17917">
    <property type="entry name" value="RT_RNaseH"/>
    <property type="match status" value="1"/>
</dbReference>
<feature type="domain" description="Reverse transcriptase" evidence="9">
    <location>
        <begin position="581"/>
        <end position="760"/>
    </location>
</feature>
<dbReference type="InterPro" id="IPR000477">
    <property type="entry name" value="RT_dom"/>
</dbReference>
<dbReference type="GO" id="GO:0004519">
    <property type="term" value="F:endonuclease activity"/>
    <property type="evidence" value="ECO:0007669"/>
    <property type="project" value="UniProtKB-KW"/>
</dbReference>
<evidence type="ECO:0000313" key="12">
    <source>
        <dbReference type="Proteomes" id="UP000481153"/>
    </source>
</evidence>
<dbReference type="PANTHER" id="PTHR37984">
    <property type="entry name" value="PROTEIN CBG26694"/>
    <property type="match status" value="1"/>
</dbReference>
<keyword evidence="3" id="KW-0548">Nucleotidyltransferase</keyword>
<dbReference type="InterPro" id="IPR043502">
    <property type="entry name" value="DNA/RNA_pol_sf"/>
</dbReference>
<feature type="domain" description="Integrase catalytic" evidence="10">
    <location>
        <begin position="1190"/>
        <end position="1349"/>
    </location>
</feature>
<evidence type="ECO:0000256" key="5">
    <source>
        <dbReference type="ARBA" id="ARBA00022759"/>
    </source>
</evidence>
<dbReference type="InterPro" id="IPR041588">
    <property type="entry name" value="Integrase_H2C2"/>
</dbReference>
<reference evidence="11 12" key="1">
    <citation type="submission" date="2019-07" db="EMBL/GenBank/DDBJ databases">
        <title>Genomics analysis of Aphanomyces spp. identifies a new class of oomycete effector associated with host adaptation.</title>
        <authorList>
            <person name="Gaulin E."/>
        </authorList>
    </citation>
    <scope>NUCLEOTIDE SEQUENCE [LARGE SCALE GENOMIC DNA]</scope>
    <source>
        <strain evidence="11 12">ATCC 201684</strain>
    </source>
</reference>
<evidence type="ECO:0000256" key="6">
    <source>
        <dbReference type="ARBA" id="ARBA00022801"/>
    </source>
</evidence>
<dbReference type="InterPro" id="IPR001584">
    <property type="entry name" value="Integrase_cat-core"/>
</dbReference>
<keyword evidence="4" id="KW-0540">Nuclease</keyword>
<dbReference type="CDD" id="cd00303">
    <property type="entry name" value="retropepsin_like"/>
    <property type="match status" value="1"/>
</dbReference>
<dbReference type="EMBL" id="VJMJ01000317">
    <property type="protein sequence ID" value="KAF0723065.1"/>
    <property type="molecule type" value="Genomic_DNA"/>
</dbReference>
<evidence type="ECO:0000256" key="3">
    <source>
        <dbReference type="ARBA" id="ARBA00022695"/>
    </source>
</evidence>
<gene>
    <name evidence="11" type="ORF">Ae201684_017936</name>
</gene>
<dbReference type="Pfam" id="PF00078">
    <property type="entry name" value="RVT_1"/>
    <property type="match status" value="1"/>
</dbReference>
<feature type="compositionally biased region" description="Polar residues" evidence="8">
    <location>
        <begin position="453"/>
        <end position="466"/>
    </location>
</feature>
<dbReference type="Gene3D" id="3.30.420.10">
    <property type="entry name" value="Ribonuclease H-like superfamily/Ribonuclease H"/>
    <property type="match status" value="1"/>
</dbReference>
<evidence type="ECO:0000256" key="8">
    <source>
        <dbReference type="SAM" id="MobiDB-lite"/>
    </source>
</evidence>
<dbReference type="GO" id="GO:0003964">
    <property type="term" value="F:RNA-directed DNA polymerase activity"/>
    <property type="evidence" value="ECO:0007669"/>
    <property type="project" value="UniProtKB-KW"/>
</dbReference>
<accession>A0A6G0W959</accession>
<dbReference type="Gene3D" id="3.10.10.10">
    <property type="entry name" value="HIV Type 1 Reverse Transcriptase, subunit A, domain 1"/>
    <property type="match status" value="1"/>
</dbReference>
<dbReference type="Gene3D" id="1.10.340.70">
    <property type="match status" value="1"/>
</dbReference>
<dbReference type="SUPFAM" id="SSF56672">
    <property type="entry name" value="DNA/RNA polymerases"/>
    <property type="match status" value="1"/>
</dbReference>
<dbReference type="Gene3D" id="2.40.70.10">
    <property type="entry name" value="Acid Proteases"/>
    <property type="match status" value="1"/>
</dbReference>
<dbReference type="Pfam" id="PF00665">
    <property type="entry name" value="rve"/>
    <property type="match status" value="1"/>
</dbReference>
<organism evidence="11 12">
    <name type="scientific">Aphanomyces euteiches</name>
    <dbReference type="NCBI Taxonomy" id="100861"/>
    <lineage>
        <taxon>Eukaryota</taxon>
        <taxon>Sar</taxon>
        <taxon>Stramenopiles</taxon>
        <taxon>Oomycota</taxon>
        <taxon>Saprolegniomycetes</taxon>
        <taxon>Saprolegniales</taxon>
        <taxon>Verrucalvaceae</taxon>
        <taxon>Aphanomyces</taxon>
    </lineage>
</organism>
<feature type="compositionally biased region" description="Low complexity" evidence="8">
    <location>
        <begin position="994"/>
        <end position="1003"/>
    </location>
</feature>
<dbReference type="InterPro" id="IPR043128">
    <property type="entry name" value="Rev_trsase/Diguanyl_cyclase"/>
</dbReference>
<dbReference type="InterPro" id="IPR021109">
    <property type="entry name" value="Peptidase_aspartic_dom_sf"/>
</dbReference>
<evidence type="ECO:0000313" key="11">
    <source>
        <dbReference type="EMBL" id="KAF0723065.1"/>
    </source>
</evidence>
<dbReference type="VEuPathDB" id="FungiDB:AeMF1_021341"/>
<evidence type="ECO:0000259" key="9">
    <source>
        <dbReference type="PROSITE" id="PS50878"/>
    </source>
</evidence>
<feature type="compositionally biased region" description="Acidic residues" evidence="8">
    <location>
        <begin position="1011"/>
        <end position="1021"/>
    </location>
</feature>
<proteinExistence type="predicted"/>
<comment type="caution">
    <text evidence="11">The sequence shown here is derived from an EMBL/GenBank/DDBJ whole genome shotgun (WGS) entry which is preliminary data.</text>
</comment>
<feature type="region of interest" description="Disordered" evidence="8">
    <location>
        <begin position="993"/>
        <end position="1050"/>
    </location>
</feature>
<dbReference type="Pfam" id="PF22938">
    <property type="entry name" value="Integrase_p58_C"/>
    <property type="match status" value="1"/>
</dbReference>
<dbReference type="InterPro" id="IPR041373">
    <property type="entry name" value="RT_RNaseH"/>
</dbReference>
<feature type="region of interest" description="Disordered" evidence="8">
    <location>
        <begin position="453"/>
        <end position="481"/>
    </location>
</feature>
<dbReference type="EC" id="2.7.7.49" evidence="1"/>
<dbReference type="Gene3D" id="3.10.20.370">
    <property type="match status" value="1"/>
</dbReference>
<dbReference type="InterPro" id="IPR012337">
    <property type="entry name" value="RNaseH-like_sf"/>
</dbReference>
<dbReference type="Proteomes" id="UP000481153">
    <property type="component" value="Unassembled WGS sequence"/>
</dbReference>
<dbReference type="Pfam" id="PF17921">
    <property type="entry name" value="Integrase_H2C2"/>
    <property type="match status" value="1"/>
</dbReference>
<feature type="compositionally biased region" description="Basic and acidic residues" evidence="8">
    <location>
        <begin position="468"/>
        <end position="480"/>
    </location>
</feature>
<dbReference type="PANTHER" id="PTHR37984:SF5">
    <property type="entry name" value="PROTEIN NYNRIN-LIKE"/>
    <property type="match status" value="1"/>
</dbReference>
<evidence type="ECO:0000256" key="4">
    <source>
        <dbReference type="ARBA" id="ARBA00022722"/>
    </source>
</evidence>
<dbReference type="InterPro" id="IPR036397">
    <property type="entry name" value="RNaseH_sf"/>
</dbReference>
<keyword evidence="6" id="KW-0378">Hydrolase</keyword>
<dbReference type="SUPFAM" id="SSF53098">
    <property type="entry name" value="Ribonuclease H-like"/>
    <property type="match status" value="1"/>
</dbReference>
<dbReference type="CDD" id="cd09274">
    <property type="entry name" value="RNase_HI_RT_Ty3"/>
    <property type="match status" value="1"/>
</dbReference>
<dbReference type="Gene3D" id="3.30.70.270">
    <property type="match status" value="2"/>
</dbReference>
<dbReference type="GO" id="GO:0016787">
    <property type="term" value="F:hydrolase activity"/>
    <property type="evidence" value="ECO:0007669"/>
    <property type="project" value="UniProtKB-KW"/>
</dbReference>
<dbReference type="SUPFAM" id="SSF50630">
    <property type="entry name" value="Acid proteases"/>
    <property type="match status" value="1"/>
</dbReference>
<keyword evidence="12" id="KW-1185">Reference proteome</keyword>
<evidence type="ECO:0000256" key="7">
    <source>
        <dbReference type="ARBA" id="ARBA00022918"/>
    </source>
</evidence>
<dbReference type="FunFam" id="3.10.20.370:FF:000001">
    <property type="entry name" value="Retrovirus-related Pol polyprotein from transposon 17.6-like protein"/>
    <property type="match status" value="1"/>
</dbReference>
<dbReference type="FunFam" id="3.30.420.10:FF:000032">
    <property type="entry name" value="Retrovirus-related Pol polyprotein from transposon 297-like Protein"/>
    <property type="match status" value="1"/>
</dbReference>
<dbReference type="PROSITE" id="PS50878">
    <property type="entry name" value="RT_POL"/>
    <property type="match status" value="1"/>
</dbReference>
<dbReference type="Pfam" id="PF13975">
    <property type="entry name" value="gag-asp_proteas"/>
    <property type="match status" value="1"/>
</dbReference>
<sequence>MDSTCDFPDDEYTKEIEDRLYPIPKSDIRKQLDQIRKRYINPSHEELLRTLDLSAADSHLLLAPADIEDESVWTKWFADTLEKCDEARRASRDFKTHPLARISWTQGNPYSVLDMDESHGDDMPTDAVDSDDTFEDDDFSKFELPLYVTGPSGYACANAQTRQSAITHYWTELPLTDHLSDSASAKTIAQFKARQQRCLHRRSARVDPTYCSDLLHGNPPSTRLLSRMSRVCHTRGRSETDPFIQAYVENFKATTLIDTGASCSFISAALWQKLGCPSLSQPKFAFVSADNSNLEMLGRIKLSIKLVGRTVQFPFWVMSTALTDCIVGIDLLRYLGAVINLNDNTLSIDGCDELISLTRLDPASSMNHLGGNVTVVAQTIIQPRSFQWVSCHTHKSLPISTSVLVEPHRSQSALLHVASALYRTTSSRTVMVEVANPSDSPIYLDQHTSLGTWMSVPDESSTSTTPPDDAKQDAPTDEPGRVLTQMGGPGVVCPVQSQANTTKEIPIDWTDSSLSTDQRELLRKTLMKFADIFVDSSKAPGRTHLVEFSIDTGDSPPIRSVPYRTSKAEGDIMEAELNQYLDLGLIRPSKSPWSSPVLMIRKPDGSIRFCIDYRKLNSVTVKDSYPMPRIDDLLDVLGRAKLFSTMDIASGYWNVPMAKDSIEKTAFTCKYGLYEWLVMPFGLCNAVPCFERLMEHILIDYKWRTCLVYLDDCIVYSEDFGSHLVRLSQVLTKFREAGFKLKMSKCKWGRSSVPFLGHIVTPAGILPNPEKIKSVLRIKTLKDASEVRAFLGLAGYFRRFVRDFSKIAAPLTLLLTEEKFTWTPACNESLEKLKRSLVSPPILAHPDFDLPFAIWVDASHIAVGAVLMQKQNGKNRVIAYASQSLSKAQQKWISKEMGISEIECWGVVWATRKFRPYIDRRHFDIYTDHEALTWLFNTGSRSGNHKLARWAMEIQGLDYTVIHKPGELNGAADGLSRLAVCPIQTRSMRRLNSTTTGLTTPPTMNVRNDDESPGLDQDNENDNQLNRKPPVQGTPIELFDRRGRPTPRLYNEQANDPWIVALRAFLEEGAIPLDPHLQNLVVRNSHQYVMQRGIVCRYVTIKTPLRNPELVVVPVIPHTLVEEVLYASHASSLAGHLGLMKTRERIRRTAYWLNWQSDCKEYVSKCPDCNRAKGGRPWKQGPMQRMPIYSLRGPFGLVVVDALGPLPTTNRGHKYILVFADYFTRWVEAFPVPDLKTSTFARVFIDEVLCRFGIPDKLLTDRGSNFVSELATTMYTTLGIHKLASAPYHPQGQGLVERFNHTIVQMLKIFVNDHQTDWDTYLPRLLFAYRTAHHETLGDSPYFCLFGRDPTLPLDLAFLNSDPAWKSDDLPQYKRRLASSWKQTRKLVEEQLIQGQNKSAIAKSEQRPVSFDEQSAVWVYKYFSKSSDPDDHRTPKLATHWHGPYRVERKMGPNTYKIAIPTHPDNVVTVNVDRLEPFRGYYSRPYNEETPEDESPLEELTVDFLPRSSFIDRVDFGDGDVAYTSVDSPIHKIVDKRRLPNSREPDYLVQHVDGYQYLMKASNSQTIGLTLMYLKMNNESRKDYLRYEGPDAFLRWMLNLSHQPSITKSSTYTAYSCGYKATYPPDLPYTPLETSYILHEILYNGYTVPQQPVTTH</sequence>
<dbReference type="PROSITE" id="PS50994">
    <property type="entry name" value="INTEGRASE"/>
    <property type="match status" value="1"/>
</dbReference>
<dbReference type="InterPro" id="IPR050951">
    <property type="entry name" value="Retrovirus_Pol_polyprotein"/>
</dbReference>
<keyword evidence="7" id="KW-0695">RNA-directed DNA polymerase</keyword>
<evidence type="ECO:0000256" key="2">
    <source>
        <dbReference type="ARBA" id="ARBA00022679"/>
    </source>
</evidence>
<dbReference type="CDD" id="cd01647">
    <property type="entry name" value="RT_LTR"/>
    <property type="match status" value="1"/>
</dbReference>
<dbReference type="GO" id="GO:0015074">
    <property type="term" value="P:DNA integration"/>
    <property type="evidence" value="ECO:0007669"/>
    <property type="project" value="InterPro"/>
</dbReference>
<dbReference type="VEuPathDB" id="FungiDB:AeMF1_019209"/>
<dbReference type="FunFam" id="1.10.340.70:FF:000001">
    <property type="entry name" value="Retrovirus-related Pol polyprotein from transposon gypsy-like Protein"/>
    <property type="match status" value="1"/>
</dbReference>